<name>A0ABZ1NMI0_STRVL</name>
<evidence type="ECO:0000313" key="1">
    <source>
        <dbReference type="EMBL" id="WUG92605.1"/>
    </source>
</evidence>
<protein>
    <recommendedName>
        <fullName evidence="3">Transposase IS701-like DDE domain-containing protein</fullName>
    </recommendedName>
</protein>
<evidence type="ECO:0008006" key="3">
    <source>
        <dbReference type="Google" id="ProtNLM"/>
    </source>
</evidence>
<gene>
    <name evidence="1" type="ORF">OHB29_06000</name>
</gene>
<organism evidence="1 2">
    <name type="scientific">Streptomyces violaceus</name>
    <name type="common">Streptomyces venezuelae</name>
    <dbReference type="NCBI Taxonomy" id="1936"/>
    <lineage>
        <taxon>Bacteria</taxon>
        <taxon>Bacillati</taxon>
        <taxon>Actinomycetota</taxon>
        <taxon>Actinomycetes</taxon>
        <taxon>Kitasatosporales</taxon>
        <taxon>Streptomycetaceae</taxon>
        <taxon>Streptomyces</taxon>
    </lineage>
</organism>
<evidence type="ECO:0000313" key="2">
    <source>
        <dbReference type="Proteomes" id="UP001341259"/>
    </source>
</evidence>
<dbReference type="Proteomes" id="UP001341259">
    <property type="component" value="Chromosome"/>
</dbReference>
<dbReference type="RefSeq" id="WP_328337020.1">
    <property type="nucleotide sequence ID" value="NZ_CP107906.1"/>
</dbReference>
<sequence>MWPEDGFGGAGESALAVLGREVRPSGAAAGIVVVATLWRIACGDRARAAWTCADRFGLSGRPRRGSLDPRHLDERAAVLLAISSTTIGKVFKGTGLFADPATGPHPPRGLRHSFAWCLFGINDTTAMRYIKAAHPERTAHLPR</sequence>
<dbReference type="EMBL" id="CP107906">
    <property type="protein sequence ID" value="WUG92605.1"/>
    <property type="molecule type" value="Genomic_DNA"/>
</dbReference>
<proteinExistence type="predicted"/>
<reference evidence="1 2" key="1">
    <citation type="submission" date="2022-10" db="EMBL/GenBank/DDBJ databases">
        <title>The complete genomes of actinobacterial strains from the NBC collection.</title>
        <authorList>
            <person name="Joergensen T.S."/>
            <person name="Alvarez Arevalo M."/>
            <person name="Sterndorff E.B."/>
            <person name="Faurdal D."/>
            <person name="Vuksanovic O."/>
            <person name="Mourched A.-S."/>
            <person name="Charusanti P."/>
            <person name="Shaw S."/>
            <person name="Blin K."/>
            <person name="Weber T."/>
        </authorList>
    </citation>
    <scope>NUCLEOTIDE SEQUENCE [LARGE SCALE GENOMIC DNA]</scope>
    <source>
        <strain evidence="1 2">NBC_00456</strain>
    </source>
</reference>
<accession>A0ABZ1NMI0</accession>
<keyword evidence="2" id="KW-1185">Reference proteome</keyword>